<gene>
    <name evidence="1" type="ORF">SCAR479_02129</name>
</gene>
<dbReference type="InterPro" id="IPR036465">
    <property type="entry name" value="vWFA_dom_sf"/>
</dbReference>
<keyword evidence="2" id="KW-1185">Reference proteome</keyword>
<comment type="caution">
    <text evidence="1">The sequence shown here is derived from an EMBL/GenBank/DDBJ whole genome shotgun (WGS) entry which is preliminary data.</text>
</comment>
<reference evidence="1 2" key="1">
    <citation type="submission" date="2024-02" db="EMBL/GenBank/DDBJ databases">
        <title>First draft genome assembly of two strains of Seiridium cardinale.</title>
        <authorList>
            <person name="Emiliani G."/>
            <person name="Scali E."/>
        </authorList>
    </citation>
    <scope>NUCLEOTIDE SEQUENCE [LARGE SCALE GENOMIC DNA]</scope>
    <source>
        <strain evidence="1 2">BM-138-000479</strain>
    </source>
</reference>
<dbReference type="PANTHER" id="PTHR34706:SF1">
    <property type="entry name" value="VWFA DOMAIN-CONTAINING PROTEIN"/>
    <property type="match status" value="1"/>
</dbReference>
<name>A0ABR2Y4H8_9PEZI</name>
<dbReference type="Proteomes" id="UP001465668">
    <property type="component" value="Unassembled WGS sequence"/>
</dbReference>
<dbReference type="PANTHER" id="PTHR34706">
    <property type="entry name" value="SLR1338 PROTEIN"/>
    <property type="match status" value="1"/>
</dbReference>
<dbReference type="SUPFAM" id="SSF53300">
    <property type="entry name" value="vWA-like"/>
    <property type="match status" value="1"/>
</dbReference>
<dbReference type="EMBL" id="JARVKM010000005">
    <property type="protein sequence ID" value="KAK9780943.1"/>
    <property type="molecule type" value="Genomic_DNA"/>
</dbReference>
<dbReference type="Gene3D" id="3.40.50.410">
    <property type="entry name" value="von Willebrand factor, type A domain"/>
    <property type="match status" value="1"/>
</dbReference>
<evidence type="ECO:0008006" key="3">
    <source>
        <dbReference type="Google" id="ProtNLM"/>
    </source>
</evidence>
<organism evidence="1 2">
    <name type="scientific">Seiridium cardinale</name>
    <dbReference type="NCBI Taxonomy" id="138064"/>
    <lineage>
        <taxon>Eukaryota</taxon>
        <taxon>Fungi</taxon>
        <taxon>Dikarya</taxon>
        <taxon>Ascomycota</taxon>
        <taxon>Pezizomycotina</taxon>
        <taxon>Sordariomycetes</taxon>
        <taxon>Xylariomycetidae</taxon>
        <taxon>Amphisphaeriales</taxon>
        <taxon>Sporocadaceae</taxon>
        <taxon>Seiridium</taxon>
    </lineage>
</organism>
<protein>
    <recommendedName>
        <fullName evidence="3">VWFA domain-containing protein</fullName>
    </recommendedName>
</protein>
<evidence type="ECO:0000313" key="2">
    <source>
        <dbReference type="Proteomes" id="UP001465668"/>
    </source>
</evidence>
<sequence>MRRKPVPSQTQPTEPGITEQEDQFAFLAHFDTCFLIDDSKAMKRYWDELIDLIRAVVPLCADRDTTGIDIYFGNHQPAGSLLSGIGRQGYRNIGLVTGMPEMHDNVEGIFNGVQPTGRHRITDRLRLLLEDYMLSYHRSVQETGSTVKPKNIIVVTAQRLSQRVTHAVHQTAKQLDDLDAPSYQLGIQFFQIGDDEEARKDMQFLDDKLPAQQGIRDIVDTATWTDGPGKLSADGVLKVVGGAVRRSIDLIQLEELRMPPLPAVTW</sequence>
<proteinExistence type="predicted"/>
<evidence type="ECO:0000313" key="1">
    <source>
        <dbReference type="EMBL" id="KAK9780943.1"/>
    </source>
</evidence>
<accession>A0ABR2Y4H8</accession>